<evidence type="ECO:0000313" key="1">
    <source>
        <dbReference type="EMBL" id="PVH48089.1"/>
    </source>
</evidence>
<dbReference type="EMBL" id="CM008049">
    <property type="protein sequence ID" value="PVH48089.1"/>
    <property type="molecule type" value="Genomic_DNA"/>
</dbReference>
<dbReference type="Proteomes" id="UP000243499">
    <property type="component" value="Chromosome 4"/>
</dbReference>
<dbReference type="AlphaFoldDB" id="A0A2T8JDU3"/>
<accession>A0A2T8JDU3</accession>
<reference evidence="1" key="1">
    <citation type="submission" date="2018-04" db="EMBL/GenBank/DDBJ databases">
        <title>WGS assembly of Panicum hallii.</title>
        <authorList>
            <person name="Lovell J."/>
            <person name="Jenkins J."/>
            <person name="Lowry D."/>
            <person name="Mamidi S."/>
            <person name="Sreedasyam A."/>
            <person name="Weng X."/>
            <person name="Barry K."/>
            <person name="Bonette J."/>
            <person name="Campitelli B."/>
            <person name="Daum C."/>
            <person name="Gordon S."/>
            <person name="Gould B."/>
            <person name="Lipzen A."/>
            <person name="Macqueen A."/>
            <person name="Palacio-Mejia J."/>
            <person name="Plott C."/>
            <person name="Shakirov E."/>
            <person name="Shu S."/>
            <person name="Yoshinaga Y."/>
            <person name="Zane M."/>
            <person name="Rokhsar D."/>
            <person name="Grimwood J."/>
            <person name="Schmutz J."/>
            <person name="Juenger T."/>
        </authorList>
    </citation>
    <scope>NUCLEOTIDE SEQUENCE [LARGE SCALE GENOMIC DNA]</scope>
    <source>
        <strain evidence="1">FIL2</strain>
    </source>
</reference>
<proteinExistence type="predicted"/>
<dbReference type="Gramene" id="PVH48089">
    <property type="protein sequence ID" value="PVH48089"/>
    <property type="gene ID" value="PAHAL_4G242100"/>
</dbReference>
<sequence length="76" mass="8156">MRAGITVPGQFPMSSSIHRRAARGCYIWRGSARPILPPIIYDILSSPSSHAMPLATSFPSAGHASEEAILANPNLR</sequence>
<organism evidence="1">
    <name type="scientific">Panicum hallii</name>
    <dbReference type="NCBI Taxonomy" id="206008"/>
    <lineage>
        <taxon>Eukaryota</taxon>
        <taxon>Viridiplantae</taxon>
        <taxon>Streptophyta</taxon>
        <taxon>Embryophyta</taxon>
        <taxon>Tracheophyta</taxon>
        <taxon>Spermatophyta</taxon>
        <taxon>Magnoliopsida</taxon>
        <taxon>Liliopsida</taxon>
        <taxon>Poales</taxon>
        <taxon>Poaceae</taxon>
        <taxon>PACMAD clade</taxon>
        <taxon>Panicoideae</taxon>
        <taxon>Panicodae</taxon>
        <taxon>Paniceae</taxon>
        <taxon>Panicinae</taxon>
        <taxon>Panicum</taxon>
        <taxon>Panicum sect. Panicum</taxon>
    </lineage>
</organism>
<name>A0A2T8JDU3_9POAL</name>
<protein>
    <submittedName>
        <fullName evidence="1">Uncharacterized protein</fullName>
    </submittedName>
</protein>
<gene>
    <name evidence="1" type="ORF">PAHAL_4G242100</name>
</gene>